<name>A0A9W6P8M5_9ACTN</name>
<accession>A0A9W6P8M5</accession>
<dbReference type="Proteomes" id="UP001165092">
    <property type="component" value="Unassembled WGS sequence"/>
</dbReference>
<comment type="caution">
    <text evidence="3">The sequence shown here is derived from an EMBL/GenBank/DDBJ whole genome shotgun (WGS) entry which is preliminary data.</text>
</comment>
<reference evidence="3" key="1">
    <citation type="submission" date="2023-02" db="EMBL/GenBank/DDBJ databases">
        <title>Nocardiopsis ansamitocini NBRC 112285.</title>
        <authorList>
            <person name="Ichikawa N."/>
            <person name="Sato H."/>
            <person name="Tonouchi N."/>
        </authorList>
    </citation>
    <scope>NUCLEOTIDE SEQUENCE</scope>
    <source>
        <strain evidence="3">NBRC 112285</strain>
    </source>
</reference>
<evidence type="ECO:0000256" key="2">
    <source>
        <dbReference type="SAM" id="Phobius"/>
    </source>
</evidence>
<proteinExistence type="predicted"/>
<organism evidence="3 4">
    <name type="scientific">Nocardiopsis ansamitocini</name>
    <dbReference type="NCBI Taxonomy" id="1670832"/>
    <lineage>
        <taxon>Bacteria</taxon>
        <taxon>Bacillati</taxon>
        <taxon>Actinomycetota</taxon>
        <taxon>Actinomycetes</taxon>
        <taxon>Streptosporangiales</taxon>
        <taxon>Nocardiopsidaceae</taxon>
        <taxon>Nocardiopsis</taxon>
    </lineage>
</organism>
<feature type="region of interest" description="Disordered" evidence="1">
    <location>
        <begin position="305"/>
        <end position="337"/>
    </location>
</feature>
<evidence type="ECO:0000313" key="3">
    <source>
        <dbReference type="EMBL" id="GLU48998.1"/>
    </source>
</evidence>
<sequence length="337" mass="37677">MTQGDTPRQPRPRPWAALLLLVLPALLLGWAGAEAAGGLPSRPDAAVAQVLAVAMPVWLVLAAALSGVRRWRRRSSEASPMSTRPGEPRSLERRLARALARHGEYHPRAMRLRRRLGAHYAHHQRRDWEKALEHYGPLMAALEHWQDARSARLRRLETGAELLRLYDATGRAELRDALWERLVYPGPRERGDRSVLTLRRDLVVQMGYLDLARTTAAWAALVPELTRAFGDDAQITMEAREQHANALLAAGDVRRAHSVLNALLDRQIRLYGAGDGRVARTRRRIEGARDREREDGAGRGLGRLREALSWLPRPRSHASAETGEPPVSEDPDARPVG</sequence>
<keyword evidence="2" id="KW-1133">Transmembrane helix</keyword>
<evidence type="ECO:0000256" key="1">
    <source>
        <dbReference type="SAM" id="MobiDB-lite"/>
    </source>
</evidence>
<keyword evidence="2" id="KW-0472">Membrane</keyword>
<dbReference type="RefSeq" id="WP_285760455.1">
    <property type="nucleotide sequence ID" value="NZ_BSQG01000005.1"/>
</dbReference>
<evidence type="ECO:0000313" key="4">
    <source>
        <dbReference type="Proteomes" id="UP001165092"/>
    </source>
</evidence>
<feature type="transmembrane region" description="Helical" evidence="2">
    <location>
        <begin position="45"/>
        <end position="65"/>
    </location>
</feature>
<gene>
    <name evidence="3" type="ORF">Nans01_33490</name>
</gene>
<keyword evidence="2" id="KW-0812">Transmembrane</keyword>
<keyword evidence="4" id="KW-1185">Reference proteome</keyword>
<dbReference type="EMBL" id="BSQG01000005">
    <property type="protein sequence ID" value="GLU48998.1"/>
    <property type="molecule type" value="Genomic_DNA"/>
</dbReference>
<protein>
    <submittedName>
        <fullName evidence="3">Uncharacterized protein</fullName>
    </submittedName>
</protein>
<dbReference type="AlphaFoldDB" id="A0A9W6P8M5"/>